<dbReference type="PROSITE" id="PS51186">
    <property type="entry name" value="GNAT"/>
    <property type="match status" value="1"/>
</dbReference>
<evidence type="ECO:0000313" key="3">
    <source>
        <dbReference type="Proteomes" id="UP000033203"/>
    </source>
</evidence>
<dbReference type="EMBL" id="JXTP01000009">
    <property type="protein sequence ID" value="KIU29971.1"/>
    <property type="molecule type" value="Genomic_DNA"/>
</dbReference>
<dbReference type="Proteomes" id="UP000033203">
    <property type="component" value="Unassembled WGS sequence"/>
</dbReference>
<reference evidence="2 3" key="1">
    <citation type="submission" date="2015-01" db="EMBL/GenBank/DDBJ databases">
        <title>Genome of Sphingomonas taxi strain 30a.</title>
        <authorList>
            <person name="Eevers N."/>
            <person name="Van Hamme J."/>
            <person name="Bottos E."/>
            <person name="Weyens N."/>
            <person name="Vangronsveld J."/>
        </authorList>
    </citation>
    <scope>NUCLEOTIDE SEQUENCE [LARGE SCALE GENOMIC DNA]</scope>
    <source>
        <strain evidence="2 3">30a</strain>
    </source>
</reference>
<evidence type="ECO:0000313" key="2">
    <source>
        <dbReference type="EMBL" id="KIU29971.1"/>
    </source>
</evidence>
<proteinExistence type="predicted"/>
<gene>
    <name evidence="2" type="ORF">SR41_01765</name>
</gene>
<dbReference type="AlphaFoldDB" id="A0A0D1MRJ0"/>
<dbReference type="InterPro" id="IPR016181">
    <property type="entry name" value="Acyl_CoA_acyltransferase"/>
</dbReference>
<dbReference type="SUPFAM" id="SSF55729">
    <property type="entry name" value="Acyl-CoA N-acyltransferases (Nat)"/>
    <property type="match status" value="1"/>
</dbReference>
<name>A0A0D1MRJ0_9SPHN</name>
<sequence>MIETERLTLRPWREEDRALFHRLGNDPDTMRYLGPLRSREEDDQAFDRQQAFFATGGTCGWLVERRADRRPIGMCGTKPARPGLPIAGEMEIGWRFEPDYRGQGYALEAAQASLIYVWEKTSAPQVVAITVQDNIPSRRLMERLGMRHVVQADFDHPFLPEDSPLRRHVLYRIDRPA</sequence>
<accession>A0A0D1MRJ0</accession>
<comment type="caution">
    <text evidence="2">The sequence shown here is derived from an EMBL/GenBank/DDBJ whole genome shotgun (WGS) entry which is preliminary data.</text>
</comment>
<feature type="domain" description="N-acetyltransferase" evidence="1">
    <location>
        <begin position="7"/>
        <end position="176"/>
    </location>
</feature>
<dbReference type="Gene3D" id="3.40.630.30">
    <property type="match status" value="1"/>
</dbReference>
<organism evidence="2 3">
    <name type="scientific">Sphingomonas melonis</name>
    <dbReference type="NCBI Taxonomy" id="152682"/>
    <lineage>
        <taxon>Bacteria</taxon>
        <taxon>Pseudomonadati</taxon>
        <taxon>Pseudomonadota</taxon>
        <taxon>Alphaproteobacteria</taxon>
        <taxon>Sphingomonadales</taxon>
        <taxon>Sphingomonadaceae</taxon>
        <taxon>Sphingomonas</taxon>
    </lineage>
</organism>
<protein>
    <recommendedName>
        <fullName evidence="1">N-acetyltransferase domain-containing protein</fullName>
    </recommendedName>
</protein>
<dbReference type="PANTHER" id="PTHR43792:SF1">
    <property type="entry name" value="N-ACETYLTRANSFERASE DOMAIN-CONTAINING PROTEIN"/>
    <property type="match status" value="1"/>
</dbReference>
<dbReference type="InterPro" id="IPR000182">
    <property type="entry name" value="GNAT_dom"/>
</dbReference>
<dbReference type="PATRIC" id="fig|1549858.7.peg.940"/>
<dbReference type="Pfam" id="PF13302">
    <property type="entry name" value="Acetyltransf_3"/>
    <property type="match status" value="1"/>
</dbReference>
<dbReference type="GO" id="GO:0016747">
    <property type="term" value="F:acyltransferase activity, transferring groups other than amino-acyl groups"/>
    <property type="evidence" value="ECO:0007669"/>
    <property type="project" value="InterPro"/>
</dbReference>
<dbReference type="PANTHER" id="PTHR43792">
    <property type="entry name" value="GNAT FAMILY, PUTATIVE (AFU_ORTHOLOGUE AFUA_3G00765)-RELATED-RELATED"/>
    <property type="match status" value="1"/>
</dbReference>
<evidence type="ECO:0000259" key="1">
    <source>
        <dbReference type="PROSITE" id="PS51186"/>
    </source>
</evidence>
<dbReference type="InterPro" id="IPR051531">
    <property type="entry name" value="N-acetyltransferase"/>
</dbReference>